<reference evidence="6" key="1">
    <citation type="journal article" date="2023" name="Mol. Biol. Evol.">
        <title>Third-Generation Sequencing Reveals the Adaptive Role of the Epigenome in Three Deep-Sea Polychaetes.</title>
        <authorList>
            <person name="Perez M."/>
            <person name="Aroh O."/>
            <person name="Sun Y."/>
            <person name="Lan Y."/>
            <person name="Juniper S.K."/>
            <person name="Young C.R."/>
            <person name="Angers B."/>
            <person name="Qian P.Y."/>
        </authorList>
    </citation>
    <scope>NUCLEOTIDE SEQUENCE</scope>
    <source>
        <strain evidence="6">R07B-5</strain>
    </source>
</reference>
<feature type="compositionally biased region" description="Basic and acidic residues" evidence="4">
    <location>
        <begin position="367"/>
        <end position="378"/>
    </location>
</feature>
<proteinExistence type="inferred from homology"/>
<keyword evidence="2" id="KW-0479">Metal-binding</keyword>
<comment type="caution">
    <text evidence="6">The sequence shown here is derived from an EMBL/GenBank/DDBJ whole genome shotgun (WGS) entry which is preliminary data.</text>
</comment>
<evidence type="ECO:0000313" key="7">
    <source>
        <dbReference type="Proteomes" id="UP001209878"/>
    </source>
</evidence>
<feature type="compositionally biased region" description="Basic and acidic residues" evidence="4">
    <location>
        <begin position="296"/>
        <end position="306"/>
    </location>
</feature>
<evidence type="ECO:0000256" key="4">
    <source>
        <dbReference type="SAM" id="MobiDB-lite"/>
    </source>
</evidence>
<keyword evidence="7" id="KW-1185">Reference proteome</keyword>
<comment type="similarity">
    <text evidence="1 2">Belongs to the lunapark family.</text>
</comment>
<keyword evidence="2" id="KW-0862">Zinc</keyword>
<evidence type="ECO:0000259" key="5">
    <source>
        <dbReference type="Pfam" id="PF10058"/>
    </source>
</evidence>
<evidence type="ECO:0000256" key="3">
    <source>
        <dbReference type="SAM" id="Coils"/>
    </source>
</evidence>
<keyword evidence="3" id="KW-0175">Coiled coil</keyword>
<evidence type="ECO:0000313" key="6">
    <source>
        <dbReference type="EMBL" id="KAK2171284.1"/>
    </source>
</evidence>
<keyword evidence="2" id="KW-1133">Transmembrane helix</keyword>
<feature type="transmembrane region" description="Helical" evidence="2">
    <location>
        <begin position="29"/>
        <end position="48"/>
    </location>
</feature>
<organism evidence="6 7">
    <name type="scientific">Ridgeia piscesae</name>
    <name type="common">Tubeworm</name>
    <dbReference type="NCBI Taxonomy" id="27915"/>
    <lineage>
        <taxon>Eukaryota</taxon>
        <taxon>Metazoa</taxon>
        <taxon>Spiralia</taxon>
        <taxon>Lophotrochozoa</taxon>
        <taxon>Annelida</taxon>
        <taxon>Polychaeta</taxon>
        <taxon>Sedentaria</taxon>
        <taxon>Canalipalpata</taxon>
        <taxon>Sabellida</taxon>
        <taxon>Siboglinidae</taxon>
        <taxon>Ridgeia</taxon>
    </lineage>
</organism>
<feature type="compositionally biased region" description="Polar residues" evidence="4">
    <location>
        <begin position="307"/>
        <end position="340"/>
    </location>
</feature>
<dbReference type="AlphaFoldDB" id="A0AAD9KHG5"/>
<dbReference type="GO" id="GO:1903373">
    <property type="term" value="P:positive regulation of endoplasmic reticulum tubular network organization"/>
    <property type="evidence" value="ECO:0007669"/>
    <property type="project" value="UniProtKB-UniRule"/>
</dbReference>
<comment type="subcellular location">
    <subcellularLocation>
        <location evidence="2">Endoplasmic reticulum membrane</location>
        <topology evidence="2">Multi-pass membrane protein</topology>
    </subcellularLocation>
</comment>
<feature type="compositionally biased region" description="Polar residues" evidence="4">
    <location>
        <begin position="126"/>
        <end position="137"/>
    </location>
</feature>
<dbReference type="Proteomes" id="UP001209878">
    <property type="component" value="Unassembled WGS sequence"/>
</dbReference>
<dbReference type="Pfam" id="PF10058">
    <property type="entry name" value="Zn_ribbon_10"/>
    <property type="match status" value="1"/>
</dbReference>
<feature type="coiled-coil region" evidence="3">
    <location>
        <begin position="85"/>
        <end position="112"/>
    </location>
</feature>
<dbReference type="InterPro" id="IPR019273">
    <property type="entry name" value="Lunapark_Znf"/>
</dbReference>
<feature type="region of interest" description="Disordered" evidence="4">
    <location>
        <begin position="124"/>
        <end position="213"/>
    </location>
</feature>
<keyword evidence="2" id="KW-0863">Zinc-finger</keyword>
<feature type="region of interest" description="Disordered" evidence="4">
    <location>
        <begin position="284"/>
        <end position="378"/>
    </location>
</feature>
<keyword evidence="2" id="KW-0256">Endoplasmic reticulum</keyword>
<dbReference type="InterPro" id="IPR040115">
    <property type="entry name" value="Lnp"/>
</dbReference>
<feature type="transmembrane region" description="Helical" evidence="2">
    <location>
        <begin position="60"/>
        <end position="82"/>
    </location>
</feature>
<name>A0AAD9KHG5_RIDPI</name>
<comment type="domain">
    <text evidence="2">The C4-type zinc finger motif is necessary both for its ER three-way tubular junction localization and formation.</text>
</comment>
<accession>A0AAD9KHG5</accession>
<evidence type="ECO:0000256" key="1">
    <source>
        <dbReference type="ARBA" id="ARBA00009940"/>
    </source>
</evidence>
<dbReference type="GO" id="GO:0071788">
    <property type="term" value="P:endoplasmic reticulum tubular network maintenance"/>
    <property type="evidence" value="ECO:0007669"/>
    <property type="project" value="UniProtKB-UniRule"/>
</dbReference>
<dbReference type="GO" id="GO:0098826">
    <property type="term" value="C:endoplasmic reticulum tubular network membrane"/>
    <property type="evidence" value="ECO:0007669"/>
    <property type="project" value="UniProtKB-UniRule"/>
</dbReference>
<keyword evidence="2" id="KW-0472">Membrane</keyword>
<dbReference type="GO" id="GO:0008270">
    <property type="term" value="F:zinc ion binding"/>
    <property type="evidence" value="ECO:0007669"/>
    <property type="project" value="UniProtKB-KW"/>
</dbReference>
<dbReference type="PANTHER" id="PTHR22166:SF12">
    <property type="entry name" value="ENDOPLASMIC RETICULUM JUNCTION FORMATION PROTEIN LUNAPARK"/>
    <property type="match status" value="1"/>
</dbReference>
<dbReference type="PANTHER" id="PTHR22166">
    <property type="entry name" value="ENDOPLASMIC RETICULUM JUNCTION FORMATION PROTEIN LUNAPARK"/>
    <property type="match status" value="1"/>
</dbReference>
<feature type="domain" description="Lunapark zinc ribbon" evidence="5">
    <location>
        <begin position="231"/>
        <end position="277"/>
    </location>
</feature>
<keyword evidence="2" id="KW-0812">Transmembrane</keyword>
<comment type="function">
    <text evidence="2">Plays a role in determining ER morphology.</text>
</comment>
<sequence>MGHGTRDIASLEREHRGNLERQKRMIGSLVLYSVFFYIIAAVTFYLYYRPHEWRDQLIYITPLLIFPLLVWVVKVLLHWYFVKRITKNELALEELKETKESILENVKETETYKKAKEILERFAPEKTQTLETPTTARMSPPRQEQELRQRVLPPQPGVTPQPQMASPRMPTPVLGGAPVPMSPPRQMAPPDRTSTPRPSVPGPQPVFQRLPPGPPLPCPVLPRDRTAVEMLVEYLVGDGPRNRYALVCRQCHSHNGMALKEEFEYLAFRCCYCYTVNPARKQRPRAPQLNLGTPHRRPETDAHRETPSSSNRDVDSDVTSTEQSPADVNVTTSPTNQATESGVVRRKTSPLTDDNDDDTQTEVAVDDVTRPANEKKTD</sequence>
<protein>
    <recommendedName>
        <fullName evidence="2">Endoplasmic reticulum junction formation protein lunapark</fullName>
    </recommendedName>
</protein>
<evidence type="ECO:0000256" key="2">
    <source>
        <dbReference type="RuleBase" id="RU367073"/>
    </source>
</evidence>
<gene>
    <name evidence="6" type="ORF">NP493_1084g00028</name>
</gene>
<dbReference type="EMBL" id="JAODUO010001083">
    <property type="protein sequence ID" value="KAK2171284.1"/>
    <property type="molecule type" value="Genomic_DNA"/>
</dbReference>